<evidence type="ECO:0000259" key="3">
    <source>
        <dbReference type="Pfam" id="PF00501"/>
    </source>
</evidence>
<dbReference type="InterPro" id="IPR042099">
    <property type="entry name" value="ANL_N_sf"/>
</dbReference>
<evidence type="ECO:0000256" key="2">
    <source>
        <dbReference type="SAM" id="Phobius"/>
    </source>
</evidence>
<dbReference type="EMBL" id="BAAAHE010000014">
    <property type="protein sequence ID" value="GAA0616350.1"/>
    <property type="molecule type" value="Genomic_DNA"/>
</dbReference>
<dbReference type="SUPFAM" id="SSF56801">
    <property type="entry name" value="Acetyl-CoA synthetase-like"/>
    <property type="match status" value="1"/>
</dbReference>
<feature type="domain" description="AMP-binding enzyme C-terminal" evidence="4">
    <location>
        <begin position="422"/>
        <end position="492"/>
    </location>
</feature>
<dbReference type="Proteomes" id="UP001500957">
    <property type="component" value="Unassembled WGS sequence"/>
</dbReference>
<gene>
    <name evidence="5" type="ORF">GCM10009547_17960</name>
</gene>
<reference evidence="6" key="1">
    <citation type="journal article" date="2019" name="Int. J. Syst. Evol. Microbiol.">
        <title>The Global Catalogue of Microorganisms (GCM) 10K type strain sequencing project: providing services to taxonomists for standard genome sequencing and annotation.</title>
        <authorList>
            <consortium name="The Broad Institute Genomics Platform"/>
            <consortium name="The Broad Institute Genome Sequencing Center for Infectious Disease"/>
            <person name="Wu L."/>
            <person name="Ma J."/>
        </authorList>
    </citation>
    <scope>NUCLEOTIDE SEQUENCE [LARGE SCALE GENOMIC DNA]</scope>
    <source>
        <strain evidence="6">JCM 10671</strain>
    </source>
</reference>
<feature type="domain" description="AMP-dependent synthetase/ligase" evidence="3">
    <location>
        <begin position="50"/>
        <end position="374"/>
    </location>
</feature>
<name>A0ABP3RSJ6_9ACTN</name>
<dbReference type="Pfam" id="PF13193">
    <property type="entry name" value="AMP-binding_C"/>
    <property type="match status" value="1"/>
</dbReference>
<evidence type="ECO:0000313" key="5">
    <source>
        <dbReference type="EMBL" id="GAA0616350.1"/>
    </source>
</evidence>
<comment type="caution">
    <text evidence="5">The sequence shown here is derived from an EMBL/GenBank/DDBJ whole genome shotgun (WGS) entry which is preliminary data.</text>
</comment>
<evidence type="ECO:0000313" key="6">
    <source>
        <dbReference type="Proteomes" id="UP001500957"/>
    </source>
</evidence>
<protein>
    <recommendedName>
        <fullName evidence="7">Acyl-CoA synthetase (AMP-forming)/AMP-acid ligase II</fullName>
    </recommendedName>
</protein>
<dbReference type="CDD" id="cd04433">
    <property type="entry name" value="AFD_class_I"/>
    <property type="match status" value="1"/>
</dbReference>
<dbReference type="InterPro" id="IPR000873">
    <property type="entry name" value="AMP-dep_synth/lig_dom"/>
</dbReference>
<evidence type="ECO:0000259" key="4">
    <source>
        <dbReference type="Pfam" id="PF13193"/>
    </source>
</evidence>
<dbReference type="Gene3D" id="3.30.300.30">
    <property type="match status" value="1"/>
</dbReference>
<dbReference type="InterPro" id="IPR025110">
    <property type="entry name" value="AMP-bd_C"/>
</dbReference>
<keyword evidence="2" id="KW-0472">Membrane</keyword>
<keyword evidence="2" id="KW-0812">Transmembrane</keyword>
<dbReference type="Pfam" id="PF00501">
    <property type="entry name" value="AMP-binding"/>
    <property type="match status" value="1"/>
</dbReference>
<feature type="transmembrane region" description="Helical" evidence="2">
    <location>
        <begin position="215"/>
        <end position="238"/>
    </location>
</feature>
<dbReference type="InterPro" id="IPR045851">
    <property type="entry name" value="AMP-bd_C_sf"/>
</dbReference>
<dbReference type="PANTHER" id="PTHR43201">
    <property type="entry name" value="ACYL-COA SYNTHETASE"/>
    <property type="match status" value="1"/>
</dbReference>
<accession>A0ABP3RSJ6</accession>
<keyword evidence="2" id="KW-1133">Transmembrane helix</keyword>
<evidence type="ECO:0008006" key="7">
    <source>
        <dbReference type="Google" id="ProtNLM"/>
    </source>
</evidence>
<dbReference type="PROSITE" id="PS00455">
    <property type="entry name" value="AMP_BINDING"/>
    <property type="match status" value="1"/>
</dbReference>
<dbReference type="RefSeq" id="WP_344603795.1">
    <property type="nucleotide sequence ID" value="NZ_BAAAHE010000014.1"/>
</dbReference>
<proteinExistence type="predicted"/>
<dbReference type="Gene3D" id="3.40.50.12780">
    <property type="entry name" value="N-terminal domain of ligase-like"/>
    <property type="match status" value="1"/>
</dbReference>
<feature type="region of interest" description="Disordered" evidence="1">
    <location>
        <begin position="142"/>
        <end position="161"/>
    </location>
</feature>
<evidence type="ECO:0000256" key="1">
    <source>
        <dbReference type="SAM" id="MobiDB-lite"/>
    </source>
</evidence>
<sequence length="509" mass="54215">MTAPATASENAPAFARNLATHLSEAPAEMELVFYRDLAWNADRLRAAVAHLREVFASRGPAAQVAIVMRNHPWHIAALAAALIDGHTLVVLSPLEPVERSTDDIRSFRPAVVVAETGDAGPDLRAAAAAAGAAFVELSVPGQGSGPQLTRRSGPIEPSDPEPGVAIVMLTSGTTGPAKRVSVRYRDVEAALAGIDRHYLGKVVTARRTAPVICPLLPVTITGLWALITALAGGAPIVLMDRFDPQPWSALVRRHRPRTLNLPPAALRMILDAEIPAGDLASVAAVWSGAAPLDPALADRFEATYGFPVLQSYGATEFTGGLAGWSLGDWKTWGETKRRSVGRLHPGVEGRVLDPDTGAELTPGETGRLSFRTPHSVGAGPEDWINTNDLGRIDADGFLFVEGRVDDVLNRGGFKVSAGKLKSVLEEHPAVREAAVVGVPDERLGETPGALVVLRDGQDATDDELEAWIRDRLPPYYAPTVLRRCEAIPRNGAMKIVRPAVLALLTEPRS</sequence>
<dbReference type="InterPro" id="IPR020845">
    <property type="entry name" value="AMP-binding_CS"/>
</dbReference>
<dbReference type="PANTHER" id="PTHR43201:SF32">
    <property type="entry name" value="2-SUCCINYLBENZOATE--COA LIGASE, CHLOROPLASTIC_PEROXISOMAL"/>
    <property type="match status" value="1"/>
</dbReference>
<keyword evidence="6" id="KW-1185">Reference proteome</keyword>
<organism evidence="5 6">
    <name type="scientific">Sporichthya brevicatena</name>
    <dbReference type="NCBI Taxonomy" id="171442"/>
    <lineage>
        <taxon>Bacteria</taxon>
        <taxon>Bacillati</taxon>
        <taxon>Actinomycetota</taxon>
        <taxon>Actinomycetes</taxon>
        <taxon>Sporichthyales</taxon>
        <taxon>Sporichthyaceae</taxon>
        <taxon>Sporichthya</taxon>
    </lineage>
</organism>